<proteinExistence type="predicted"/>
<accession>A0AC35UIL7</accession>
<name>A0AC35UIL7_9BILA</name>
<dbReference type="Proteomes" id="UP000095286">
    <property type="component" value="Unplaced"/>
</dbReference>
<organism evidence="1 2">
    <name type="scientific">Rhabditophanes sp. KR3021</name>
    <dbReference type="NCBI Taxonomy" id="114890"/>
    <lineage>
        <taxon>Eukaryota</taxon>
        <taxon>Metazoa</taxon>
        <taxon>Ecdysozoa</taxon>
        <taxon>Nematoda</taxon>
        <taxon>Chromadorea</taxon>
        <taxon>Rhabditida</taxon>
        <taxon>Tylenchina</taxon>
        <taxon>Panagrolaimomorpha</taxon>
        <taxon>Strongyloidoidea</taxon>
        <taxon>Alloionematidae</taxon>
        <taxon>Rhabditophanes</taxon>
    </lineage>
</organism>
<reference evidence="2" key="1">
    <citation type="submission" date="2016-11" db="UniProtKB">
        <authorList>
            <consortium name="WormBaseParasite"/>
        </authorList>
    </citation>
    <scope>IDENTIFICATION</scope>
    <source>
        <strain evidence="2">KR3021</strain>
    </source>
</reference>
<protein>
    <submittedName>
        <fullName evidence="2">Mab-21 domain-containing protein</fullName>
    </submittedName>
</protein>
<sequence length="281" mass="32725">MDAERRYSTRFISLNAKDTMIMDILKNMRKMGAVYLGNLSSNEELDLEYSVIMDRQDALTNIDSSVTQDLICWVFCKKRNTDWPRKHLAKQLGAEDGHFISNYRPVVSLEKKILTLFMASVSLCCESVKKDLQFCRGTLRTVLFVFDNNYEKLRKVNIITDVLSEDILRVEWNFSERLANPKKTRYRLYFGANKSWHGIGSCNFLNLLTLDQIKQLGLYFKKMLYDSKVPNFIKELGVPPFKKQKKSTCDFTEYFGSQLTNVDHGKCRSRMFTCSPLKMTN</sequence>
<evidence type="ECO:0000313" key="1">
    <source>
        <dbReference type="Proteomes" id="UP000095286"/>
    </source>
</evidence>
<dbReference type="WBParaSite" id="RSKR_0001147466.1">
    <property type="protein sequence ID" value="RSKR_0001147466.1"/>
    <property type="gene ID" value="RSKR_0001147466"/>
</dbReference>
<evidence type="ECO:0000313" key="2">
    <source>
        <dbReference type="WBParaSite" id="RSKR_0001147466.1"/>
    </source>
</evidence>